<feature type="transmembrane region" description="Helical" evidence="2">
    <location>
        <begin position="76"/>
        <end position="96"/>
    </location>
</feature>
<evidence type="ECO:0000256" key="2">
    <source>
        <dbReference type="SAM" id="Phobius"/>
    </source>
</evidence>
<sequence length="260" mass="26581">MIGRTPGETGAEAETARLLRQASDGYGDLPEPVAHRLDRVLDSLPAADTLRSAPAPARQGLLASLAERLRPKRVRYALASGAAAVLITAGAVAVGLQSLATQGDDAGSSQVYAEDAPRSDEDGADAGAPGSSSDSLNEESEATGAVEDEVAIADVASFASGFNYTDSTDMLTAMHGLGTATLTGEVPDELAVLAAGGEFWHACEDAIAAEYQRLLVAVDFARYEDAPAIMALLVSDQGEIAVALSPACADGVIEVLAIQP</sequence>
<keyword evidence="2" id="KW-1133">Transmembrane helix</keyword>
<feature type="region of interest" description="Disordered" evidence="1">
    <location>
        <begin position="103"/>
        <end position="144"/>
    </location>
</feature>
<protein>
    <submittedName>
        <fullName evidence="3">Uncharacterized protein</fullName>
    </submittedName>
</protein>
<dbReference type="Proteomes" id="UP001499851">
    <property type="component" value="Unassembled WGS sequence"/>
</dbReference>
<keyword evidence="4" id="KW-1185">Reference proteome</keyword>
<organism evidence="3 4">
    <name type="scientific">Glycomyces endophyticus</name>
    <dbReference type="NCBI Taxonomy" id="480996"/>
    <lineage>
        <taxon>Bacteria</taxon>
        <taxon>Bacillati</taxon>
        <taxon>Actinomycetota</taxon>
        <taxon>Actinomycetes</taxon>
        <taxon>Glycomycetales</taxon>
        <taxon>Glycomycetaceae</taxon>
        <taxon>Glycomyces</taxon>
    </lineage>
</organism>
<name>A0ABN2FYX0_9ACTN</name>
<proteinExistence type="predicted"/>
<dbReference type="EMBL" id="BAAAQF010000002">
    <property type="protein sequence ID" value="GAA1662339.1"/>
    <property type="molecule type" value="Genomic_DNA"/>
</dbReference>
<comment type="caution">
    <text evidence="3">The sequence shown here is derived from an EMBL/GenBank/DDBJ whole genome shotgun (WGS) entry which is preliminary data.</text>
</comment>
<dbReference type="RefSeq" id="WP_344481192.1">
    <property type="nucleotide sequence ID" value="NZ_BAAAQF010000002.1"/>
</dbReference>
<keyword evidence="2" id="KW-0812">Transmembrane</keyword>
<feature type="compositionally biased region" description="Low complexity" evidence="1">
    <location>
        <begin position="125"/>
        <end position="135"/>
    </location>
</feature>
<evidence type="ECO:0000313" key="4">
    <source>
        <dbReference type="Proteomes" id="UP001499851"/>
    </source>
</evidence>
<gene>
    <name evidence="3" type="ORF">GCM10009830_04450</name>
</gene>
<reference evidence="3 4" key="1">
    <citation type="journal article" date="2019" name="Int. J. Syst. Evol. Microbiol.">
        <title>The Global Catalogue of Microorganisms (GCM) 10K type strain sequencing project: providing services to taxonomists for standard genome sequencing and annotation.</title>
        <authorList>
            <consortium name="The Broad Institute Genomics Platform"/>
            <consortium name="The Broad Institute Genome Sequencing Center for Infectious Disease"/>
            <person name="Wu L."/>
            <person name="Ma J."/>
        </authorList>
    </citation>
    <scope>NUCLEOTIDE SEQUENCE [LARGE SCALE GENOMIC DNA]</scope>
    <source>
        <strain evidence="3 4">JCM 16001</strain>
    </source>
</reference>
<accession>A0ABN2FYX0</accession>
<evidence type="ECO:0000313" key="3">
    <source>
        <dbReference type="EMBL" id="GAA1662339.1"/>
    </source>
</evidence>
<keyword evidence="2" id="KW-0472">Membrane</keyword>
<evidence type="ECO:0000256" key="1">
    <source>
        <dbReference type="SAM" id="MobiDB-lite"/>
    </source>
</evidence>